<reference evidence="1 2" key="1">
    <citation type="journal article" date="2014" name="Genome Biol. Evol.">
        <title>The genome of the myxosporean Thelohanellus kitauei shows adaptations to nutrient acquisition within its fish host.</title>
        <authorList>
            <person name="Yang Y."/>
            <person name="Xiong J."/>
            <person name="Zhou Z."/>
            <person name="Huo F."/>
            <person name="Miao W."/>
            <person name="Ran C."/>
            <person name="Liu Y."/>
            <person name="Zhang J."/>
            <person name="Feng J."/>
            <person name="Wang M."/>
            <person name="Wang M."/>
            <person name="Wang L."/>
            <person name="Yao B."/>
        </authorList>
    </citation>
    <scope>NUCLEOTIDE SEQUENCE [LARGE SCALE GENOMIC DNA]</scope>
    <source>
        <strain evidence="1">Wuqing</strain>
    </source>
</reference>
<sequence>MSLIKKATNVDDLLVLFMIELTDFIHKLPEESFISYLKSRMPNFVTTLIIYEAFQFTQFCESLPNFCNRMGIYAALFPDNLVNDITEWQKTESVAYDKYLVES</sequence>
<protein>
    <submittedName>
        <fullName evidence="1">Uncharacterized protein</fullName>
    </submittedName>
</protein>
<dbReference type="EMBL" id="JWZT01001470">
    <property type="protein sequence ID" value="KII72006.1"/>
    <property type="molecule type" value="Genomic_DNA"/>
</dbReference>
<evidence type="ECO:0000313" key="2">
    <source>
        <dbReference type="Proteomes" id="UP000031668"/>
    </source>
</evidence>
<accession>A0A0C2MXC4</accession>
<proteinExistence type="predicted"/>
<keyword evidence="2" id="KW-1185">Reference proteome</keyword>
<organism evidence="1 2">
    <name type="scientific">Thelohanellus kitauei</name>
    <name type="common">Myxosporean</name>
    <dbReference type="NCBI Taxonomy" id="669202"/>
    <lineage>
        <taxon>Eukaryota</taxon>
        <taxon>Metazoa</taxon>
        <taxon>Cnidaria</taxon>
        <taxon>Myxozoa</taxon>
        <taxon>Myxosporea</taxon>
        <taxon>Bivalvulida</taxon>
        <taxon>Platysporina</taxon>
        <taxon>Myxobolidae</taxon>
        <taxon>Thelohanellus</taxon>
    </lineage>
</organism>
<evidence type="ECO:0000313" key="1">
    <source>
        <dbReference type="EMBL" id="KII72006.1"/>
    </source>
</evidence>
<gene>
    <name evidence="1" type="ORF">RF11_13042</name>
</gene>
<comment type="caution">
    <text evidence="1">The sequence shown here is derived from an EMBL/GenBank/DDBJ whole genome shotgun (WGS) entry which is preliminary data.</text>
</comment>
<dbReference type="AlphaFoldDB" id="A0A0C2MXC4"/>
<name>A0A0C2MXC4_THEKT</name>
<dbReference type="Proteomes" id="UP000031668">
    <property type="component" value="Unassembled WGS sequence"/>
</dbReference>